<evidence type="ECO:0000313" key="1">
    <source>
        <dbReference type="EMBL" id="CAF1110251.1"/>
    </source>
</evidence>
<name>A0A815UBA3_ADIRI</name>
<gene>
    <name evidence="2" type="ORF">EDS130_LOCUS43470</name>
    <name evidence="1" type="ORF">XAT740_LOCUS18822</name>
</gene>
<proteinExistence type="predicted"/>
<dbReference type="EMBL" id="CAJNOR010001266">
    <property type="protein sequence ID" value="CAF1110251.1"/>
    <property type="molecule type" value="Genomic_DNA"/>
</dbReference>
<evidence type="ECO:0000313" key="2">
    <source>
        <dbReference type="EMBL" id="CAF1514555.1"/>
    </source>
</evidence>
<reference evidence="2" key="1">
    <citation type="submission" date="2021-02" db="EMBL/GenBank/DDBJ databases">
        <authorList>
            <person name="Nowell W R."/>
        </authorList>
    </citation>
    <scope>NUCLEOTIDE SEQUENCE</scope>
</reference>
<evidence type="ECO:0000313" key="3">
    <source>
        <dbReference type="Proteomes" id="UP000663828"/>
    </source>
</evidence>
<dbReference type="Proteomes" id="UP000663852">
    <property type="component" value="Unassembled WGS sequence"/>
</dbReference>
<organism evidence="2 4">
    <name type="scientific">Adineta ricciae</name>
    <name type="common">Rotifer</name>
    <dbReference type="NCBI Taxonomy" id="249248"/>
    <lineage>
        <taxon>Eukaryota</taxon>
        <taxon>Metazoa</taxon>
        <taxon>Spiralia</taxon>
        <taxon>Gnathifera</taxon>
        <taxon>Rotifera</taxon>
        <taxon>Eurotatoria</taxon>
        <taxon>Bdelloidea</taxon>
        <taxon>Adinetida</taxon>
        <taxon>Adinetidae</taxon>
        <taxon>Adineta</taxon>
    </lineage>
</organism>
<accession>A0A815UBA3</accession>
<dbReference type="Proteomes" id="UP000663828">
    <property type="component" value="Unassembled WGS sequence"/>
</dbReference>
<dbReference type="AlphaFoldDB" id="A0A815UBA3"/>
<protein>
    <submittedName>
        <fullName evidence="2">Uncharacterized protein</fullName>
    </submittedName>
</protein>
<keyword evidence="3" id="KW-1185">Reference proteome</keyword>
<comment type="caution">
    <text evidence="2">The sequence shown here is derived from an EMBL/GenBank/DDBJ whole genome shotgun (WGS) entry which is preliminary data.</text>
</comment>
<evidence type="ECO:0000313" key="4">
    <source>
        <dbReference type="Proteomes" id="UP000663852"/>
    </source>
</evidence>
<sequence>MKVKSLIENTSIEEICANNVAYLNNNLDQIISTYQGKLEIQQSSCVDNSIFCYIGHLYEKKNDPVKEEQCCGLAMVDFKQNKHICKHTVPCFTTFAQFYMRTENFFSTVRAYDDLIQTFGYIESFFISPYFNISCCTNTHRKTVIILFEHLIQTILKEHNDYLGVDKEFQKALDICKNLDDSILVETYSSYLEIMLRYRCISHHAQLSAIEPPFCQVLSIYKAYNNTRRVICTYQKFLELIISTITNYATFVDAVQHLALDLETAQLVNEALGMHMRFARFILTCNTKETILKVGFIIVRYQLLAKNGA</sequence>
<dbReference type="EMBL" id="CAJNOJ010000721">
    <property type="protein sequence ID" value="CAF1514555.1"/>
    <property type="molecule type" value="Genomic_DNA"/>
</dbReference>